<dbReference type="GO" id="GO:0004984">
    <property type="term" value="F:olfactory receptor activity"/>
    <property type="evidence" value="ECO:0007669"/>
    <property type="project" value="InterPro"/>
</dbReference>
<evidence type="ECO:0000256" key="6">
    <source>
        <dbReference type="ARBA" id="ARBA00022989"/>
    </source>
</evidence>
<evidence type="ECO:0000256" key="3">
    <source>
        <dbReference type="ARBA" id="ARBA00022606"/>
    </source>
</evidence>
<keyword evidence="6 10" id="KW-1133">Transmembrane helix</keyword>
<feature type="transmembrane region" description="Helical" evidence="10">
    <location>
        <begin position="359"/>
        <end position="385"/>
    </location>
</feature>
<keyword evidence="7 10" id="KW-0472">Membrane</keyword>
<keyword evidence="8 10" id="KW-0675">Receptor</keyword>
<proteinExistence type="inferred from homology"/>
<feature type="transmembrane region" description="Helical" evidence="10">
    <location>
        <begin position="119"/>
        <end position="144"/>
    </location>
</feature>
<evidence type="ECO:0000313" key="12">
    <source>
        <dbReference type="Proteomes" id="UP000327044"/>
    </source>
</evidence>
<keyword evidence="2" id="KW-1003">Cell membrane</keyword>
<keyword evidence="4 10" id="KW-0812">Transmembrane</keyword>
<evidence type="ECO:0000313" key="11">
    <source>
        <dbReference type="EMBL" id="KAB0805268.1"/>
    </source>
</evidence>
<evidence type="ECO:0000256" key="7">
    <source>
        <dbReference type="ARBA" id="ARBA00023136"/>
    </source>
</evidence>
<evidence type="ECO:0000256" key="2">
    <source>
        <dbReference type="ARBA" id="ARBA00022475"/>
    </source>
</evidence>
<evidence type="ECO:0000256" key="4">
    <source>
        <dbReference type="ARBA" id="ARBA00022692"/>
    </source>
</evidence>
<evidence type="ECO:0000256" key="5">
    <source>
        <dbReference type="ARBA" id="ARBA00022725"/>
    </source>
</evidence>
<dbReference type="InterPro" id="IPR004117">
    <property type="entry name" value="7tm6_olfct_rcpt"/>
</dbReference>
<feature type="transmembrane region" description="Helical" evidence="10">
    <location>
        <begin position="38"/>
        <end position="57"/>
    </location>
</feature>
<keyword evidence="9 10" id="KW-0807">Transducer</keyword>
<dbReference type="PANTHER" id="PTHR21137">
    <property type="entry name" value="ODORANT RECEPTOR"/>
    <property type="match status" value="1"/>
</dbReference>
<dbReference type="GO" id="GO:0007165">
    <property type="term" value="P:signal transduction"/>
    <property type="evidence" value="ECO:0007669"/>
    <property type="project" value="UniProtKB-KW"/>
</dbReference>
<dbReference type="OrthoDB" id="8189294at2759"/>
<feature type="transmembrane region" description="Helical" evidence="10">
    <location>
        <begin position="257"/>
        <end position="278"/>
    </location>
</feature>
<sequence length="387" mass="44310">MAVSLNTDAFKIQRLCLIFSGMWPSRDSSRLYRFYGDAQYFMLFVFGLSLLLGIFILEDLAEIVQAWATFIAVINCCVKFSIFYFKRPVFLDLLDFLKSPHFFYHKEDVDHHLKKIIDFAIAVVKLFLCSCTITVICMITAPLFAKGKRKTPFPFPLDFKKHSLAIYVSVYMYQSVVLVVAGSSSVGFDNLSTSMMGLCSAYFAILTETIISTTRKLQRTRNIHSYKKFDKEIYHDLSKCIEHHLAVIKFTETIEHIFSYVFLSQFLSSAFGICLTGFTSVSSKPGSVEFMFALTFLCTLMFQITLYCSYGNEVTLQSYKVLEACYMTEWIYCGSEVRKNLFLIMERSKRPMVLTAGKFINLSLTSLVSVFRSAASYAVVLYQLYNA</sequence>
<accession>A0A5N4B6T0</accession>
<dbReference type="InParanoid" id="A0A5N4B6T0"/>
<dbReference type="Proteomes" id="UP000327044">
    <property type="component" value="Unassembled WGS sequence"/>
</dbReference>
<dbReference type="AlphaFoldDB" id="A0A5N4B6T0"/>
<evidence type="ECO:0000256" key="8">
    <source>
        <dbReference type="ARBA" id="ARBA00023170"/>
    </source>
</evidence>
<dbReference type="PANTHER" id="PTHR21137:SF35">
    <property type="entry name" value="ODORANT RECEPTOR 19A-RELATED"/>
    <property type="match status" value="1"/>
</dbReference>
<reference evidence="11 12" key="1">
    <citation type="journal article" date="2018" name="Elife">
        <title>Firefly genomes illuminate parallel origins of bioluminescence in beetles.</title>
        <authorList>
            <person name="Fallon T.R."/>
            <person name="Lower S.E."/>
            <person name="Chang C.H."/>
            <person name="Bessho-Uehara M."/>
            <person name="Martin G.J."/>
            <person name="Bewick A.J."/>
            <person name="Behringer M."/>
            <person name="Debat H.J."/>
            <person name="Wong I."/>
            <person name="Day J.C."/>
            <person name="Suvorov A."/>
            <person name="Silva C.J."/>
            <person name="Stanger-Hall K.F."/>
            <person name="Hall D.W."/>
            <person name="Schmitz R.J."/>
            <person name="Nelson D.R."/>
            <person name="Lewis S.M."/>
            <person name="Shigenobu S."/>
            <person name="Bybee S.M."/>
            <person name="Larracuente A.M."/>
            <person name="Oba Y."/>
            <person name="Weng J.K."/>
        </authorList>
    </citation>
    <scope>NUCLEOTIDE SEQUENCE [LARGE SCALE GENOMIC DNA]</scope>
    <source>
        <strain evidence="11">1611_PpyrPB1</strain>
        <tissue evidence="11">Whole body</tissue>
    </source>
</reference>
<dbReference type="FunCoup" id="A0A5N4B6T0">
    <property type="interactions" value="15"/>
</dbReference>
<dbReference type="GO" id="GO:0005549">
    <property type="term" value="F:odorant binding"/>
    <property type="evidence" value="ECO:0007669"/>
    <property type="project" value="InterPro"/>
</dbReference>
<name>A0A5N4B6T0_PHOPY</name>
<keyword evidence="5 10" id="KW-0552">Olfaction</keyword>
<dbReference type="GO" id="GO:0005886">
    <property type="term" value="C:plasma membrane"/>
    <property type="evidence" value="ECO:0007669"/>
    <property type="project" value="UniProtKB-SubCell"/>
</dbReference>
<keyword evidence="3 10" id="KW-0716">Sensory transduction</keyword>
<comment type="subcellular location">
    <subcellularLocation>
        <location evidence="1 10">Cell membrane</location>
        <topology evidence="1 10">Multi-pass membrane protein</topology>
    </subcellularLocation>
</comment>
<evidence type="ECO:0000256" key="10">
    <source>
        <dbReference type="RuleBase" id="RU351113"/>
    </source>
</evidence>
<comment type="caution">
    <text evidence="11">The sequence shown here is derived from an EMBL/GenBank/DDBJ whole genome shotgun (WGS) entry which is preliminary data.</text>
</comment>
<dbReference type="EMBL" id="VVIM01000001">
    <property type="protein sequence ID" value="KAB0805268.1"/>
    <property type="molecule type" value="Genomic_DNA"/>
</dbReference>
<feature type="transmembrane region" description="Helical" evidence="10">
    <location>
        <begin position="64"/>
        <end position="85"/>
    </location>
</feature>
<protein>
    <recommendedName>
        <fullName evidence="10">Odorant receptor</fullName>
    </recommendedName>
</protein>
<keyword evidence="12" id="KW-1185">Reference proteome</keyword>
<comment type="similarity">
    <text evidence="10">Belongs to the insect chemoreceptor superfamily. Heteromeric odorant receptor channel (TC 1.A.69) family.</text>
</comment>
<dbReference type="Pfam" id="PF02949">
    <property type="entry name" value="7tm_6"/>
    <property type="match status" value="1"/>
</dbReference>
<feature type="transmembrane region" description="Helical" evidence="10">
    <location>
        <begin position="164"/>
        <end position="185"/>
    </location>
</feature>
<evidence type="ECO:0000256" key="9">
    <source>
        <dbReference type="ARBA" id="ARBA00023224"/>
    </source>
</evidence>
<organism evidence="11 12">
    <name type="scientific">Photinus pyralis</name>
    <name type="common">Common eastern firefly</name>
    <name type="synonym">Lampyris pyralis</name>
    <dbReference type="NCBI Taxonomy" id="7054"/>
    <lineage>
        <taxon>Eukaryota</taxon>
        <taxon>Metazoa</taxon>
        <taxon>Ecdysozoa</taxon>
        <taxon>Arthropoda</taxon>
        <taxon>Hexapoda</taxon>
        <taxon>Insecta</taxon>
        <taxon>Pterygota</taxon>
        <taxon>Neoptera</taxon>
        <taxon>Endopterygota</taxon>
        <taxon>Coleoptera</taxon>
        <taxon>Polyphaga</taxon>
        <taxon>Elateriformia</taxon>
        <taxon>Elateroidea</taxon>
        <taxon>Lampyridae</taxon>
        <taxon>Lampyrinae</taxon>
        <taxon>Photinus</taxon>
    </lineage>
</organism>
<gene>
    <name evidence="11" type="ORF">PPYR_02238</name>
</gene>
<feature type="transmembrane region" description="Helical" evidence="10">
    <location>
        <begin position="290"/>
        <end position="310"/>
    </location>
</feature>
<evidence type="ECO:0000256" key="1">
    <source>
        <dbReference type="ARBA" id="ARBA00004651"/>
    </source>
</evidence>